<accession>A0AAU9R1J1</accession>
<dbReference type="Gene3D" id="1.10.132.100">
    <property type="match status" value="1"/>
</dbReference>
<dbReference type="InterPro" id="IPR013381">
    <property type="entry name" value="CRISPR-assoc_prot_Cse1"/>
</dbReference>
<dbReference type="RefSeq" id="WP_231544545.1">
    <property type="nucleotide sequence ID" value="NZ_OV915080.1"/>
</dbReference>
<gene>
    <name evidence="1" type="ORF">LDD865_1173</name>
</gene>
<evidence type="ECO:0000313" key="1">
    <source>
        <dbReference type="EMBL" id="CAH1706331.1"/>
    </source>
</evidence>
<sequence length="579" mass="66728">MESYNLITKPWIKVLDGKTNSEHMVSIKELLQNASDYRQLAGEMHAQDLAILRLLEAILTTIYTRVDQTGQKYDWVTLDDKMHLQSYKNPKELKMKKALLKTWSTLYDKGSFSEAVFEYLDKNREVFDFFGDRPFYQVTAEQYDSFVPDNKKIAKGSGTVDLMQINRLISQSGNSVAIFAPKSANRKNKLTLDELVRWVITYQNFTGVTDKTKVKAKKKMSNSRGWLYTLNPVYAQGKNLFETLMLNLLLFNPNKPTYTQQRPVWEEDLGEYVKRRLSQVKPDNFAETYTVWSRLLHIEWQDGTPTIFSAGLPAFDSANAYDIEPMSTWRKNKKDEFYYPATRQLSSIGIAMWRNFGQYINVKRISDSSVQEETEEPLTVAWLNYLKTKNELLNQQMINLHTSGIISNGGATSLMPAAEFDDNLRIEADVLFDETEDCKNAWPQRIEEMVDLNQEVGRKYYGFLMEVGRIRFGPQGAADFAGRKSQTFYDNLNEPFENWLSNLSGGDDRDEQQELWKKQLKQIALRTLDDFLEIIAPRDISGIKADKSQSGTKSTESNIFIAANKYRAGINKALNKNEK</sequence>
<dbReference type="Proteomes" id="UP001295440">
    <property type="component" value="Chromosome"/>
</dbReference>
<organism evidence="1 2">
    <name type="scientific">Lactobacillus delbrueckii subsp. delbrueckii</name>
    <dbReference type="NCBI Taxonomy" id="83684"/>
    <lineage>
        <taxon>Bacteria</taxon>
        <taxon>Bacillati</taxon>
        <taxon>Bacillota</taxon>
        <taxon>Bacilli</taxon>
        <taxon>Lactobacillales</taxon>
        <taxon>Lactobacillaceae</taxon>
        <taxon>Lactobacillus</taxon>
    </lineage>
</organism>
<protein>
    <submittedName>
        <fullName evidence="1">Type I-E CRISPR-associated protein Cse1/CasA</fullName>
    </submittedName>
</protein>
<evidence type="ECO:0000313" key="2">
    <source>
        <dbReference type="Proteomes" id="UP001295440"/>
    </source>
</evidence>
<name>A0AAU9R1J1_9LACO</name>
<proteinExistence type="predicted"/>
<dbReference type="CDD" id="cd09729">
    <property type="entry name" value="Cse1_I-E"/>
    <property type="match status" value="1"/>
</dbReference>
<dbReference type="Pfam" id="PF09481">
    <property type="entry name" value="CRISPR_Cse1"/>
    <property type="match status" value="1"/>
</dbReference>
<reference evidence="1" key="1">
    <citation type="submission" date="2022-02" db="EMBL/GenBank/DDBJ databases">
        <authorList>
            <person name="Deutsch MARIE S."/>
        </authorList>
    </citation>
    <scope>NUCLEOTIDE SEQUENCE</scope>
    <source>
        <strain evidence="1">CIRM-BIA865</strain>
    </source>
</reference>
<dbReference type="EMBL" id="OV915080">
    <property type="protein sequence ID" value="CAH1706331.1"/>
    <property type="molecule type" value="Genomic_DNA"/>
</dbReference>
<dbReference type="AlphaFoldDB" id="A0AAU9R1J1"/>